<feature type="signal peptide" evidence="1">
    <location>
        <begin position="1"/>
        <end position="15"/>
    </location>
</feature>
<keyword evidence="1" id="KW-0732">Signal</keyword>
<dbReference type="InterPro" id="IPR011044">
    <property type="entry name" value="Quino_amine_DH_bsu"/>
</dbReference>
<evidence type="ECO:0000313" key="3">
    <source>
        <dbReference type="Proteomes" id="UP001642484"/>
    </source>
</evidence>
<keyword evidence="3" id="KW-1185">Reference proteome</keyword>
<organism evidence="2 3">
    <name type="scientific">Durusdinium trenchii</name>
    <dbReference type="NCBI Taxonomy" id="1381693"/>
    <lineage>
        <taxon>Eukaryota</taxon>
        <taxon>Sar</taxon>
        <taxon>Alveolata</taxon>
        <taxon>Dinophyceae</taxon>
        <taxon>Suessiales</taxon>
        <taxon>Symbiodiniaceae</taxon>
        <taxon>Durusdinium</taxon>
    </lineage>
</organism>
<gene>
    <name evidence="2" type="ORF">CCMP2556_LOCUS10895</name>
</gene>
<proteinExistence type="predicted"/>
<evidence type="ECO:0000313" key="2">
    <source>
        <dbReference type="EMBL" id="CAK9012551.1"/>
    </source>
</evidence>
<evidence type="ECO:0000256" key="1">
    <source>
        <dbReference type="SAM" id="SignalP"/>
    </source>
</evidence>
<dbReference type="SUPFAM" id="SSF50969">
    <property type="entry name" value="YVTN repeat-like/Quinoprotein amine dehydrogenase"/>
    <property type="match status" value="1"/>
</dbReference>
<protein>
    <submittedName>
        <fullName evidence="2">Uncharacterized protein</fullName>
    </submittedName>
</protein>
<comment type="caution">
    <text evidence="2">The sequence shown here is derived from an EMBL/GenBank/DDBJ whole genome shotgun (WGS) entry which is preliminary data.</text>
</comment>
<dbReference type="Proteomes" id="UP001642484">
    <property type="component" value="Unassembled WGS sequence"/>
</dbReference>
<feature type="chain" id="PRO_5046845980" evidence="1">
    <location>
        <begin position="16"/>
        <end position="382"/>
    </location>
</feature>
<reference evidence="2 3" key="1">
    <citation type="submission" date="2024-02" db="EMBL/GenBank/DDBJ databases">
        <authorList>
            <person name="Chen Y."/>
            <person name="Shah S."/>
            <person name="Dougan E. K."/>
            <person name="Thang M."/>
            <person name="Chan C."/>
        </authorList>
    </citation>
    <scope>NUCLEOTIDE SEQUENCE [LARGE SCALE GENOMIC DNA]</scope>
</reference>
<name>A0ABP0JDS2_9DINO</name>
<dbReference type="EMBL" id="CAXAMN010005114">
    <property type="protein sequence ID" value="CAK9012551.1"/>
    <property type="molecule type" value="Genomic_DNA"/>
</dbReference>
<sequence length="382" mass="42522">MVAWLALAWLSPVAAISMQETRLRGSVDTNMTLTQSLACERPTGWCSAATYSFEDCNLDGIKDQVCVKNEKKSIRLSGECSTYDISKAEVPDCGMIRKRRHHADDFLYITKSDFKIYKQELSKMTLNSGWIETGKGDIIALVAYQDGLFGIGTNKKIYRQSFAMLSTASKWKLAAKGSMVAGDAVDDTFYGVGTDGRIYSQTISTMSPKSEWTQVVSTPHAQHIASIAIHKDGDMMYAATGNDGKLWKMKLSDVGDVQWTNVPHNGQCFYISIRGDYIYCRGQQKHVWRHKLSELTSSSSWARISATGAESVLVPKVNKCRGELLNRKKDDVACDSIKDDSCGNFYEKVGHTDVYFQCTRSPVSPISEEMSCLAQQHCLLEP</sequence>
<accession>A0ABP0JDS2</accession>